<dbReference type="InterPro" id="IPR025558">
    <property type="entry name" value="DUF4283"/>
</dbReference>
<feature type="compositionally biased region" description="Basic and acidic residues" evidence="1">
    <location>
        <begin position="568"/>
        <end position="585"/>
    </location>
</feature>
<sequence length="773" mass="85437">MKDQEGKRTVGSKDQHSNVGKKGKGEVQIVEKGKGFRRWIKASRGVVVWILKSIEACCKWRGKKPFMGDVNERGRRFRIELRQNDAGRYLLFSVLSEDDRRYFIIIPEGLDFMGWVLFRNKLKEIARVGDGFKNGAEDYGINGGRNETSLVRPGLSYVDAFKRKAKERSEGVWVEVGNEAYTSKLKDLRRCLVGRWNAENEAVPDLRVVEIWANTHWSFSGQMSVVSLSESLFLFEFSKVGDAQKVLEEGSRCLNGVQLSLDWWAPTVGCSRRDFQRDVSWVRIPGLPLQFWSMEFFKRVGDACGGFVDVDEETKNSSYRKGARILVKNNGKEVPGSLEVIAGLASFSIPLWWEDSVWFSALQVANRLKIQREGELENRASFQQEEGGCEPRKMMRVKGMCYGEGDSDAVVGDGVSGWGLRIPEEKARIVGGEDPVSMQEGAGLMEETSDTTGYGSAAANRGDGKLTFNRGRRSGVGLGGEISKWAEMGGPSGSGKSKIHRAKPPFKSSGLGLHKKKGKWAVIVRPNNLKGFKKGLAQEPTQDAFLGLPASTSGEFKMKHQKASLAGERSEEKATPLDHGSRESTLKSQLPGMFPSSNAFGGVSGESSGFSSPSSSGMGNSVEYPVAWQSEVEAEMPLRVILKDGRSFTLPEGVTPKSRGKELQTPPLHIVAAGEGEKIKSPWVNKKFLGFCKTVGVSIEGFEEDILRILKEIESRRSVIRKSNDSKRGTVSASRKERELKKLVSTINYDGLAGREAEEGELGRQITLVPYEA</sequence>
<feature type="region of interest" description="Disordered" evidence="1">
    <location>
        <begin position="1"/>
        <end position="24"/>
    </location>
</feature>
<protein>
    <recommendedName>
        <fullName evidence="2">DUF4283 domain-containing protein</fullName>
    </recommendedName>
</protein>
<dbReference type="Pfam" id="PF14111">
    <property type="entry name" value="DUF4283"/>
    <property type="match status" value="1"/>
</dbReference>
<evidence type="ECO:0000313" key="3">
    <source>
        <dbReference type="EMBL" id="RVW24956.1"/>
    </source>
</evidence>
<feature type="domain" description="DUF4283" evidence="2">
    <location>
        <begin position="187"/>
        <end position="271"/>
    </location>
</feature>
<accession>A0A438CP13</accession>
<dbReference type="Proteomes" id="UP000288805">
    <property type="component" value="Unassembled WGS sequence"/>
</dbReference>
<comment type="caution">
    <text evidence="3">The sequence shown here is derived from an EMBL/GenBank/DDBJ whole genome shotgun (WGS) entry which is preliminary data.</text>
</comment>
<proteinExistence type="predicted"/>
<evidence type="ECO:0000259" key="2">
    <source>
        <dbReference type="Pfam" id="PF14111"/>
    </source>
</evidence>
<feature type="region of interest" description="Disordered" evidence="1">
    <location>
        <begin position="487"/>
        <end position="513"/>
    </location>
</feature>
<feature type="compositionally biased region" description="Low complexity" evidence="1">
    <location>
        <begin position="605"/>
        <end position="619"/>
    </location>
</feature>
<evidence type="ECO:0000313" key="4">
    <source>
        <dbReference type="Proteomes" id="UP000288805"/>
    </source>
</evidence>
<dbReference type="PANTHER" id="PTHR34427:SF5">
    <property type="entry name" value="DUF4283 DOMAIN-CONTAINING PROTEIN"/>
    <property type="match status" value="1"/>
</dbReference>
<feature type="compositionally biased region" description="Basic and acidic residues" evidence="1">
    <location>
        <begin position="1"/>
        <end position="16"/>
    </location>
</feature>
<evidence type="ECO:0000256" key="1">
    <source>
        <dbReference type="SAM" id="MobiDB-lite"/>
    </source>
</evidence>
<gene>
    <name evidence="3" type="ORF">CK203_079509</name>
</gene>
<organism evidence="3 4">
    <name type="scientific">Vitis vinifera</name>
    <name type="common">Grape</name>
    <dbReference type="NCBI Taxonomy" id="29760"/>
    <lineage>
        <taxon>Eukaryota</taxon>
        <taxon>Viridiplantae</taxon>
        <taxon>Streptophyta</taxon>
        <taxon>Embryophyta</taxon>
        <taxon>Tracheophyta</taxon>
        <taxon>Spermatophyta</taxon>
        <taxon>Magnoliopsida</taxon>
        <taxon>eudicotyledons</taxon>
        <taxon>Gunneridae</taxon>
        <taxon>Pentapetalae</taxon>
        <taxon>rosids</taxon>
        <taxon>Vitales</taxon>
        <taxon>Vitaceae</taxon>
        <taxon>Viteae</taxon>
        <taxon>Vitis</taxon>
    </lineage>
</organism>
<dbReference type="AlphaFoldDB" id="A0A438CP13"/>
<dbReference type="EMBL" id="QGNW01002161">
    <property type="protein sequence ID" value="RVW24956.1"/>
    <property type="molecule type" value="Genomic_DNA"/>
</dbReference>
<reference evidence="3 4" key="1">
    <citation type="journal article" date="2018" name="PLoS Genet.">
        <title>Population sequencing reveals clonal diversity and ancestral inbreeding in the grapevine cultivar Chardonnay.</title>
        <authorList>
            <person name="Roach M.J."/>
            <person name="Johnson D.L."/>
            <person name="Bohlmann J."/>
            <person name="van Vuuren H.J."/>
            <person name="Jones S.J."/>
            <person name="Pretorius I.S."/>
            <person name="Schmidt S.A."/>
            <person name="Borneman A.R."/>
        </authorList>
    </citation>
    <scope>NUCLEOTIDE SEQUENCE [LARGE SCALE GENOMIC DNA]</scope>
    <source>
        <strain evidence="4">cv. Chardonnay</strain>
        <tissue evidence="3">Leaf</tissue>
    </source>
</reference>
<name>A0A438CP13_VITVI</name>
<feature type="region of interest" description="Disordered" evidence="1">
    <location>
        <begin position="561"/>
        <end position="619"/>
    </location>
</feature>
<dbReference type="PANTHER" id="PTHR34427">
    <property type="entry name" value="DUF4283 DOMAIN PROTEIN"/>
    <property type="match status" value="1"/>
</dbReference>